<protein>
    <submittedName>
        <fullName evidence="1">Uncharacterized protein</fullName>
    </submittedName>
</protein>
<evidence type="ECO:0000313" key="2">
    <source>
        <dbReference type="Proteomes" id="UP001293169"/>
    </source>
</evidence>
<dbReference type="RefSeq" id="WP_099972794.1">
    <property type="nucleotide sequence ID" value="NZ_JAWQIZ010000003.1"/>
</dbReference>
<proteinExistence type="predicted"/>
<keyword evidence="2" id="KW-1185">Reference proteome</keyword>
<accession>A0ABU5M0U5</accession>
<sequence length="208" mass="22363">MSYNEESISEKYELSFVLVDNVQNYFEIIRADRVPDKAQFIRVVSGKFGATASFINLMDKYKNGTDTVSEWLGVGADLATIVAGYTANPFVAGVAGIASFLTSDTAKTMAGIWLDSVNKYGIFDTETGQLILPPGILDSFLSPDGPDMSNAENQTSPIIIDLDGDGIETLSVSSGVFFEHNDNSFAEKSAGFAAKHFVSLSYSGNGTY</sequence>
<comment type="caution">
    <text evidence="1">The sequence shown here is derived from an EMBL/GenBank/DDBJ whole genome shotgun (WGS) entry which is preliminary data.</text>
</comment>
<reference evidence="1 2" key="1">
    <citation type="submission" date="2023-12" db="EMBL/GenBank/DDBJ databases">
        <title>N/s.</title>
        <authorList>
            <person name="Dale J."/>
        </authorList>
    </citation>
    <scope>NUCLEOTIDE SEQUENCE [LARGE SCALE GENOMIC DNA]</scope>
    <source>
        <strain evidence="1 2">2023EL-01226</strain>
    </source>
</reference>
<dbReference type="Proteomes" id="UP001293169">
    <property type="component" value="Unassembled WGS sequence"/>
</dbReference>
<name>A0ABU5M0U5_RAOPL</name>
<organism evidence="1 2">
    <name type="scientific">Raoultella planticola</name>
    <name type="common">Klebsiella planticola</name>
    <dbReference type="NCBI Taxonomy" id="575"/>
    <lineage>
        <taxon>Bacteria</taxon>
        <taxon>Pseudomonadati</taxon>
        <taxon>Pseudomonadota</taxon>
        <taxon>Gammaproteobacteria</taxon>
        <taxon>Enterobacterales</taxon>
        <taxon>Enterobacteriaceae</taxon>
        <taxon>Klebsiella/Raoultella group</taxon>
        <taxon>Raoultella</taxon>
    </lineage>
</organism>
<gene>
    <name evidence="1" type="ORF">U5E74_09165</name>
</gene>
<evidence type="ECO:0000313" key="1">
    <source>
        <dbReference type="EMBL" id="MDZ7465829.1"/>
    </source>
</evidence>
<dbReference type="EMBL" id="JAXUDK010000005">
    <property type="protein sequence ID" value="MDZ7465829.1"/>
    <property type="molecule type" value="Genomic_DNA"/>
</dbReference>